<name>A0AAW0GDL9_9APHY</name>
<proteinExistence type="predicted"/>
<protein>
    <submittedName>
        <fullName evidence="1">Uncharacterized protein</fullName>
    </submittedName>
</protein>
<gene>
    <name evidence="1" type="ORF">QCA50_008387</name>
</gene>
<evidence type="ECO:0000313" key="2">
    <source>
        <dbReference type="Proteomes" id="UP001385951"/>
    </source>
</evidence>
<organism evidence="1 2">
    <name type="scientific">Cerrena zonata</name>
    <dbReference type="NCBI Taxonomy" id="2478898"/>
    <lineage>
        <taxon>Eukaryota</taxon>
        <taxon>Fungi</taxon>
        <taxon>Dikarya</taxon>
        <taxon>Basidiomycota</taxon>
        <taxon>Agaricomycotina</taxon>
        <taxon>Agaricomycetes</taxon>
        <taxon>Polyporales</taxon>
        <taxon>Cerrenaceae</taxon>
        <taxon>Cerrena</taxon>
    </lineage>
</organism>
<comment type="caution">
    <text evidence="1">The sequence shown here is derived from an EMBL/GenBank/DDBJ whole genome shotgun (WGS) entry which is preliminary data.</text>
</comment>
<dbReference type="EMBL" id="JASBNA010000011">
    <property type="protein sequence ID" value="KAK7688017.1"/>
    <property type="molecule type" value="Genomic_DNA"/>
</dbReference>
<sequence length="78" mass="8811">MASTPAFSEKYILQNQLPFAVDKLNAHFALPDMASLRYLVTTFALIDDPFVSVRVNADFTPKNPPPVRFYTAPWADLH</sequence>
<reference evidence="1 2" key="1">
    <citation type="submission" date="2022-09" db="EMBL/GenBank/DDBJ databases">
        <authorList>
            <person name="Palmer J.M."/>
        </authorList>
    </citation>
    <scope>NUCLEOTIDE SEQUENCE [LARGE SCALE GENOMIC DNA]</scope>
    <source>
        <strain evidence="1 2">DSM 7382</strain>
    </source>
</reference>
<accession>A0AAW0GDL9</accession>
<dbReference type="Proteomes" id="UP001385951">
    <property type="component" value="Unassembled WGS sequence"/>
</dbReference>
<evidence type="ECO:0000313" key="1">
    <source>
        <dbReference type="EMBL" id="KAK7688017.1"/>
    </source>
</evidence>
<keyword evidence="2" id="KW-1185">Reference proteome</keyword>
<dbReference type="AlphaFoldDB" id="A0AAW0GDL9"/>